<organism evidence="2 3">
    <name type="scientific">Enterococcus ureasiticus</name>
    <dbReference type="NCBI Taxonomy" id="903984"/>
    <lineage>
        <taxon>Bacteria</taxon>
        <taxon>Bacillati</taxon>
        <taxon>Bacillota</taxon>
        <taxon>Bacilli</taxon>
        <taxon>Lactobacillales</taxon>
        <taxon>Enterococcaceae</taxon>
        <taxon>Enterococcus</taxon>
    </lineage>
</organism>
<protein>
    <recommendedName>
        <fullName evidence="4">Short-chain dehydrogenase</fullName>
    </recommendedName>
</protein>
<proteinExistence type="predicted"/>
<evidence type="ECO:0000313" key="2">
    <source>
        <dbReference type="EMBL" id="OEG14272.1"/>
    </source>
</evidence>
<dbReference type="EMBL" id="MIJZ01000001">
    <property type="protein sequence ID" value="OEG14272.1"/>
    <property type="molecule type" value="Genomic_DNA"/>
</dbReference>
<keyword evidence="1" id="KW-0812">Transmembrane</keyword>
<keyword evidence="1" id="KW-1133">Transmembrane helix</keyword>
<evidence type="ECO:0008006" key="4">
    <source>
        <dbReference type="Google" id="ProtNLM"/>
    </source>
</evidence>
<keyword evidence="1" id="KW-0472">Membrane</keyword>
<sequence>MSKKVWLVTGGSKGLGLILTKSLLNNRHQIITTIPNKVSLIQMLFYIVLNQTNFMFIMNITLKR</sequence>
<reference evidence="3" key="1">
    <citation type="submission" date="2016-09" db="EMBL/GenBank/DDBJ databases">
        <authorList>
            <person name="Gulvik C.A."/>
        </authorList>
    </citation>
    <scope>NUCLEOTIDE SEQUENCE [LARGE SCALE GENOMIC DNA]</scope>
    <source>
        <strain evidence="3">DSM 23328</strain>
    </source>
</reference>
<evidence type="ECO:0000313" key="3">
    <source>
        <dbReference type="Proteomes" id="UP000094068"/>
    </source>
</evidence>
<accession>A0A1E5GNJ8</accession>
<evidence type="ECO:0000256" key="1">
    <source>
        <dbReference type="SAM" id="Phobius"/>
    </source>
</evidence>
<dbReference type="SUPFAM" id="SSF51735">
    <property type="entry name" value="NAD(P)-binding Rossmann-fold domains"/>
    <property type="match status" value="1"/>
</dbReference>
<name>A0A1E5GNJ8_9ENTE</name>
<gene>
    <name evidence="2" type="ORF">BCR21_04585</name>
</gene>
<dbReference type="Proteomes" id="UP000094068">
    <property type="component" value="Unassembled WGS sequence"/>
</dbReference>
<comment type="caution">
    <text evidence="2">The sequence shown here is derived from an EMBL/GenBank/DDBJ whole genome shotgun (WGS) entry which is preliminary data.</text>
</comment>
<dbReference type="STRING" id="903984.BCR21_04585"/>
<keyword evidence="3" id="KW-1185">Reference proteome</keyword>
<dbReference type="AlphaFoldDB" id="A0A1E5GNJ8"/>
<dbReference type="InterPro" id="IPR036291">
    <property type="entry name" value="NAD(P)-bd_dom_sf"/>
</dbReference>
<dbReference type="RefSeq" id="WP_069645312.1">
    <property type="nucleotide sequence ID" value="NZ_MIJZ01000001.1"/>
</dbReference>
<feature type="transmembrane region" description="Helical" evidence="1">
    <location>
        <begin position="43"/>
        <end position="62"/>
    </location>
</feature>